<dbReference type="InterPro" id="IPR002187">
    <property type="entry name" value="N-reg_PII"/>
</dbReference>
<dbReference type="OrthoDB" id="5460316at2"/>
<evidence type="ECO:0000313" key="1">
    <source>
        <dbReference type="EMBL" id="RFU94483.1"/>
    </source>
</evidence>
<gene>
    <name evidence="1" type="ORF">DYP60_09805</name>
</gene>
<dbReference type="EMBL" id="QUWK01000009">
    <property type="protein sequence ID" value="RFU94483.1"/>
    <property type="molecule type" value="Genomic_DNA"/>
</dbReference>
<keyword evidence="2" id="KW-1185">Reference proteome</keyword>
<dbReference type="InterPro" id="IPR015867">
    <property type="entry name" value="N-reg_PII/ATP_PRibTrfase_C"/>
</dbReference>
<accession>A0A372MGB6</accession>
<dbReference type="SMART" id="SM00938">
    <property type="entry name" value="P-II"/>
    <property type="match status" value="1"/>
</dbReference>
<proteinExistence type="predicted"/>
<organism evidence="1 2">
    <name type="scientific">Sphaerochaeta halotolerans</name>
    <dbReference type="NCBI Taxonomy" id="2293840"/>
    <lineage>
        <taxon>Bacteria</taxon>
        <taxon>Pseudomonadati</taxon>
        <taxon>Spirochaetota</taxon>
        <taxon>Spirochaetia</taxon>
        <taxon>Spirochaetales</taxon>
        <taxon>Sphaerochaetaceae</taxon>
        <taxon>Sphaerochaeta</taxon>
    </lineage>
</organism>
<dbReference type="GO" id="GO:0030234">
    <property type="term" value="F:enzyme regulator activity"/>
    <property type="evidence" value="ECO:0007669"/>
    <property type="project" value="InterPro"/>
</dbReference>
<name>A0A372MGB6_9SPIR</name>
<dbReference type="Proteomes" id="UP000264002">
    <property type="component" value="Unassembled WGS sequence"/>
</dbReference>
<dbReference type="AlphaFoldDB" id="A0A372MGB6"/>
<dbReference type="GO" id="GO:0006808">
    <property type="term" value="P:regulation of nitrogen utilization"/>
    <property type="evidence" value="ECO:0007669"/>
    <property type="project" value="InterPro"/>
</dbReference>
<reference evidence="2" key="1">
    <citation type="submission" date="2018-08" db="EMBL/GenBank/DDBJ databases">
        <authorList>
            <person name="Grouzdev D.S."/>
            <person name="Krutkina M.S."/>
        </authorList>
    </citation>
    <scope>NUCLEOTIDE SEQUENCE [LARGE SCALE GENOMIC DNA]</scope>
    <source>
        <strain evidence="2">4-11</strain>
    </source>
</reference>
<dbReference type="Pfam" id="PF00543">
    <property type="entry name" value="P-II"/>
    <property type="match status" value="1"/>
</dbReference>
<evidence type="ECO:0000313" key="2">
    <source>
        <dbReference type="Proteomes" id="UP000264002"/>
    </source>
</evidence>
<dbReference type="Gene3D" id="3.30.70.120">
    <property type="match status" value="1"/>
</dbReference>
<dbReference type="SUPFAM" id="SSF54913">
    <property type="entry name" value="GlnB-like"/>
    <property type="match status" value="1"/>
</dbReference>
<dbReference type="PROSITE" id="PS51343">
    <property type="entry name" value="PII_GLNB_DOM"/>
    <property type="match status" value="1"/>
</dbReference>
<sequence length="106" mass="11147">METPHTLITCIVNKGMAETVMDVARKAGATGGTILPARGTGKEEDVKFFGLPLVPEKDMLLILVGSGLTGKVLETIKNLPLLTEPGSGIAFCIDVERFIAFGGSTE</sequence>
<dbReference type="InterPro" id="IPR011322">
    <property type="entry name" value="N-reg_PII-like_a/b"/>
</dbReference>
<protein>
    <submittedName>
        <fullName evidence="1">P-II family nitrogen regulator</fullName>
    </submittedName>
</protein>
<dbReference type="RefSeq" id="WP_117330821.1">
    <property type="nucleotide sequence ID" value="NZ_QUWK01000009.1"/>
</dbReference>
<reference evidence="1 2" key="2">
    <citation type="submission" date="2018-09" db="EMBL/GenBank/DDBJ databases">
        <title>Genome of Sphaerochaeta halotolerans strain 4-11.</title>
        <authorList>
            <person name="Nazina T.N."/>
            <person name="Sokolova D.S."/>
        </authorList>
    </citation>
    <scope>NUCLEOTIDE SEQUENCE [LARGE SCALE GENOMIC DNA]</scope>
    <source>
        <strain evidence="1 2">4-11</strain>
    </source>
</reference>
<comment type="caution">
    <text evidence="1">The sequence shown here is derived from an EMBL/GenBank/DDBJ whole genome shotgun (WGS) entry which is preliminary data.</text>
</comment>